<keyword evidence="2" id="KW-1185">Reference proteome</keyword>
<evidence type="ECO:0000313" key="2">
    <source>
        <dbReference type="Proteomes" id="UP000784294"/>
    </source>
</evidence>
<name>A0A3S4ZDL6_9PLAT</name>
<protein>
    <submittedName>
        <fullName evidence="1">Uncharacterized protein</fullName>
    </submittedName>
</protein>
<evidence type="ECO:0000313" key="1">
    <source>
        <dbReference type="EMBL" id="VEL08799.1"/>
    </source>
</evidence>
<proteinExistence type="predicted"/>
<dbReference type="Proteomes" id="UP000784294">
    <property type="component" value="Unassembled WGS sequence"/>
</dbReference>
<dbReference type="EMBL" id="CAAALY010004761">
    <property type="protein sequence ID" value="VEL08799.1"/>
    <property type="molecule type" value="Genomic_DNA"/>
</dbReference>
<dbReference type="PANTHER" id="PTHR45912">
    <property type="entry name" value="CILIA- AND FLAGELLA-ASSOCIATED PROTEIN 47"/>
    <property type="match status" value="1"/>
</dbReference>
<dbReference type="PANTHER" id="PTHR45912:SF3">
    <property type="entry name" value="CILIA- AND FLAGELLA-ASSOCIATED PROTEIN 47"/>
    <property type="match status" value="1"/>
</dbReference>
<sequence length="327" mass="36420">MHLLSYSDVHIGAVASLPLELYNRSPVQAIVEFRLNQRRHHDFRFDFRPEEGGLEKNSAFTTDLIAGHNQTRQNSSRANYSLPCLPEGSVVPPLLSHQERSENKIMLIRVLLQPNSRRIGQFIFQPTEVASHDFLLDALVNGQPQARLPPTADPGSPTSLTQTLNLPTFRVCDGRDSGLAALDQVGSRIRCRRRQGIQCMERTLCRRVRGMGLCKPLEMTPDNFKLSFDCYLPDCLEQSEGKPTLIRDLVLTSMSKTRIGWSLGIREIKKFNAGELGELNILYASDNAGIGDDGINLCCQHEGDFISGTLEGSGCAIKMKIKLKPTT</sequence>
<accession>A0A3S4ZDL6</accession>
<dbReference type="AlphaFoldDB" id="A0A3S4ZDL6"/>
<dbReference type="GO" id="GO:0060271">
    <property type="term" value="P:cilium assembly"/>
    <property type="evidence" value="ECO:0007669"/>
    <property type="project" value="TreeGrafter"/>
</dbReference>
<reference evidence="1" key="1">
    <citation type="submission" date="2018-11" db="EMBL/GenBank/DDBJ databases">
        <authorList>
            <consortium name="Pathogen Informatics"/>
        </authorList>
    </citation>
    <scope>NUCLEOTIDE SEQUENCE</scope>
</reference>
<organism evidence="1 2">
    <name type="scientific">Protopolystoma xenopodis</name>
    <dbReference type="NCBI Taxonomy" id="117903"/>
    <lineage>
        <taxon>Eukaryota</taxon>
        <taxon>Metazoa</taxon>
        <taxon>Spiralia</taxon>
        <taxon>Lophotrochozoa</taxon>
        <taxon>Platyhelminthes</taxon>
        <taxon>Monogenea</taxon>
        <taxon>Polyopisthocotylea</taxon>
        <taxon>Polystomatidea</taxon>
        <taxon>Polystomatidae</taxon>
        <taxon>Protopolystoma</taxon>
    </lineage>
</organism>
<gene>
    <name evidence="1" type="ORF">PXEA_LOCUS2239</name>
</gene>
<dbReference type="GO" id="GO:0005929">
    <property type="term" value="C:cilium"/>
    <property type="evidence" value="ECO:0007669"/>
    <property type="project" value="TreeGrafter"/>
</dbReference>
<comment type="caution">
    <text evidence="1">The sequence shown here is derived from an EMBL/GenBank/DDBJ whole genome shotgun (WGS) entry which is preliminary data.</text>
</comment>